<dbReference type="InterPro" id="IPR036206">
    <property type="entry name" value="ThiamineP_synth_sf"/>
</dbReference>
<keyword evidence="5 9" id="KW-0784">Thiamine biosynthesis</keyword>
<feature type="binding site" evidence="9">
    <location>
        <position position="103"/>
    </location>
    <ligand>
        <name>4-amino-2-methyl-5-(diphosphooxymethyl)pyrimidine</name>
        <dbReference type="ChEBI" id="CHEBI:57841"/>
    </ligand>
</feature>
<comment type="function">
    <text evidence="9">Condenses 4-methyl-5-(beta-hydroxyethyl)thiazole monophosphate (THZ-P) and 2-methyl-4-amino-5-hydroxymethyl pyrimidine pyrophosphate (HMP-PP) to form thiamine monophosphate (TMP).</text>
</comment>
<reference evidence="13 14" key="1">
    <citation type="submission" date="2022-07" db="EMBL/GenBank/DDBJ databases">
        <title>Fecal culturing of patients with breast cancer.</title>
        <authorList>
            <person name="Teng N.M.Y."/>
            <person name="Kiu R."/>
            <person name="Evans R."/>
            <person name="Baker D.J."/>
            <person name="Zenner C."/>
            <person name="Robinson S.D."/>
            <person name="Hall L.J."/>
        </authorList>
    </citation>
    <scope>NUCLEOTIDE SEQUENCE [LARGE SCALE GENOMIC DNA]</scope>
    <source>
        <strain evidence="13 14">LH1063</strain>
    </source>
</reference>
<dbReference type="EC" id="2.5.1.3" evidence="9"/>
<proteinExistence type="inferred from homology"/>
<comment type="catalytic activity">
    <reaction evidence="7 9 10">
        <text>2-(2-carboxy-4-methylthiazol-5-yl)ethyl phosphate + 4-amino-2-methyl-5-(diphosphooxymethyl)pyrimidine + 2 H(+) = thiamine phosphate + CO2 + diphosphate</text>
        <dbReference type="Rhea" id="RHEA:47848"/>
        <dbReference type="ChEBI" id="CHEBI:15378"/>
        <dbReference type="ChEBI" id="CHEBI:16526"/>
        <dbReference type="ChEBI" id="CHEBI:33019"/>
        <dbReference type="ChEBI" id="CHEBI:37575"/>
        <dbReference type="ChEBI" id="CHEBI:57841"/>
        <dbReference type="ChEBI" id="CHEBI:62890"/>
        <dbReference type="EC" id="2.5.1.3"/>
    </reaction>
</comment>
<feature type="binding site" evidence="9">
    <location>
        <begin position="129"/>
        <end position="131"/>
    </location>
    <ligand>
        <name>2-[(2R,5Z)-2-carboxy-4-methylthiazol-5(2H)-ylidene]ethyl phosphate</name>
        <dbReference type="ChEBI" id="CHEBI:62899"/>
    </ligand>
</feature>
<dbReference type="Gene3D" id="3.20.20.70">
    <property type="entry name" value="Aldolase class I"/>
    <property type="match status" value="1"/>
</dbReference>
<gene>
    <name evidence="9" type="primary">thiE</name>
    <name evidence="13" type="ORF">NMU02_07940</name>
</gene>
<evidence type="ECO:0000256" key="8">
    <source>
        <dbReference type="ARBA" id="ARBA00047883"/>
    </source>
</evidence>
<accession>A0ABT1MHA4</accession>
<dbReference type="PANTHER" id="PTHR20857:SF15">
    <property type="entry name" value="THIAMINE-PHOSPHATE SYNTHASE"/>
    <property type="match status" value="1"/>
</dbReference>
<evidence type="ECO:0000256" key="3">
    <source>
        <dbReference type="ARBA" id="ARBA00022723"/>
    </source>
</evidence>
<evidence type="ECO:0000256" key="6">
    <source>
        <dbReference type="ARBA" id="ARBA00047334"/>
    </source>
</evidence>
<sequence>MPMLQFITHANSKYNYLDSAEEALKGGCKWIQLRMKDKNEEEIFTVALKLKERCRHFQATFIIDDQVHIAKEIKADGVHLGKLDMPPQEARKILGNGFIIGGTANSFDDILYLKEQKADYIGLGPFRFTETKKNLSPILGIEGYHRICTLRKECGINIPIVAIGGITDKDIAPLMATGIEGIALSGTILNAKNPVSETEKIIHLINRNYHD</sequence>
<feature type="binding site" evidence="9">
    <location>
        <position position="132"/>
    </location>
    <ligand>
        <name>4-amino-2-methyl-5-(diphosphooxymethyl)pyrimidine</name>
        <dbReference type="ChEBI" id="CHEBI:57841"/>
    </ligand>
</feature>
<feature type="binding site" evidence="9">
    <location>
        <begin position="32"/>
        <end position="36"/>
    </location>
    <ligand>
        <name>4-amino-2-methyl-5-(diphosphooxymethyl)pyrimidine</name>
        <dbReference type="ChEBI" id="CHEBI:57841"/>
    </ligand>
</feature>
<organism evidence="13 14">
    <name type="scientific">Coprobacter tertius</name>
    <dbReference type="NCBI Taxonomy" id="2944915"/>
    <lineage>
        <taxon>Bacteria</taxon>
        <taxon>Pseudomonadati</taxon>
        <taxon>Bacteroidota</taxon>
        <taxon>Bacteroidia</taxon>
        <taxon>Bacteroidales</taxon>
        <taxon>Barnesiellaceae</taxon>
        <taxon>Coprobacter</taxon>
    </lineage>
</organism>
<dbReference type="EMBL" id="JANDHW010000006">
    <property type="protein sequence ID" value="MCP9612018.1"/>
    <property type="molecule type" value="Genomic_DNA"/>
</dbReference>
<dbReference type="InterPro" id="IPR013785">
    <property type="entry name" value="Aldolase_TIM"/>
</dbReference>
<dbReference type="Pfam" id="PF02581">
    <property type="entry name" value="TMP-TENI"/>
    <property type="match status" value="1"/>
</dbReference>
<keyword evidence="4 9" id="KW-0460">Magnesium</keyword>
<evidence type="ECO:0000256" key="1">
    <source>
        <dbReference type="ARBA" id="ARBA00005165"/>
    </source>
</evidence>
<feature type="binding site" evidence="9">
    <location>
        <position position="64"/>
    </location>
    <ligand>
        <name>4-amino-2-methyl-5-(diphosphooxymethyl)pyrimidine</name>
        <dbReference type="ChEBI" id="CHEBI:57841"/>
    </ligand>
</feature>
<comment type="catalytic activity">
    <reaction evidence="6 9 10">
        <text>4-methyl-5-(2-phosphooxyethyl)-thiazole + 4-amino-2-methyl-5-(diphosphooxymethyl)pyrimidine + H(+) = thiamine phosphate + diphosphate</text>
        <dbReference type="Rhea" id="RHEA:22328"/>
        <dbReference type="ChEBI" id="CHEBI:15378"/>
        <dbReference type="ChEBI" id="CHEBI:33019"/>
        <dbReference type="ChEBI" id="CHEBI:37575"/>
        <dbReference type="ChEBI" id="CHEBI:57841"/>
        <dbReference type="ChEBI" id="CHEBI:58296"/>
        <dbReference type="EC" id="2.5.1.3"/>
    </reaction>
</comment>
<evidence type="ECO:0000256" key="2">
    <source>
        <dbReference type="ARBA" id="ARBA00022679"/>
    </source>
</evidence>
<evidence type="ECO:0000313" key="13">
    <source>
        <dbReference type="EMBL" id="MCP9612018.1"/>
    </source>
</evidence>
<keyword evidence="14" id="KW-1185">Reference proteome</keyword>
<dbReference type="NCBIfam" id="TIGR00693">
    <property type="entry name" value="thiE"/>
    <property type="match status" value="1"/>
</dbReference>
<dbReference type="SUPFAM" id="SSF51391">
    <property type="entry name" value="Thiamin phosphate synthase"/>
    <property type="match status" value="1"/>
</dbReference>
<name>A0ABT1MHA4_9BACT</name>
<feature type="binding site" evidence="9">
    <location>
        <position position="65"/>
    </location>
    <ligand>
        <name>Mg(2+)</name>
        <dbReference type="ChEBI" id="CHEBI:18420"/>
    </ligand>
</feature>
<dbReference type="NCBIfam" id="NF000736">
    <property type="entry name" value="PRK00043.2-3"/>
    <property type="match status" value="1"/>
</dbReference>
<evidence type="ECO:0000313" key="14">
    <source>
        <dbReference type="Proteomes" id="UP001205603"/>
    </source>
</evidence>
<protein>
    <recommendedName>
        <fullName evidence="9">Thiamine-phosphate synthase</fullName>
        <shortName evidence="9">TP synthase</shortName>
        <shortName evidence="9">TPS</shortName>
        <ecNumber evidence="9">2.5.1.3</ecNumber>
    </recommendedName>
    <alternativeName>
        <fullName evidence="9">Thiamine-phosphate pyrophosphorylase</fullName>
        <shortName evidence="9">TMP pyrophosphorylase</shortName>
        <shortName evidence="9">TMP-PPase</shortName>
    </alternativeName>
</protein>
<comment type="similarity">
    <text evidence="9 10">Belongs to the thiamine-phosphate synthase family.</text>
</comment>
<evidence type="ECO:0000256" key="7">
    <source>
        <dbReference type="ARBA" id="ARBA00047851"/>
    </source>
</evidence>
<dbReference type="InterPro" id="IPR034291">
    <property type="entry name" value="TMP_synthase"/>
</dbReference>
<comment type="caution">
    <text evidence="13">The sequence shown here is derived from an EMBL/GenBank/DDBJ whole genome shotgun (WGS) entry which is preliminary data.</text>
</comment>
<keyword evidence="3 9" id="KW-0479">Metal-binding</keyword>
<comment type="caution">
    <text evidence="9">Lacks conserved residue(s) required for the propagation of feature annotation.</text>
</comment>
<evidence type="ECO:0000256" key="11">
    <source>
        <dbReference type="RuleBase" id="RU004253"/>
    </source>
</evidence>
<dbReference type="PANTHER" id="PTHR20857">
    <property type="entry name" value="THIAMINE-PHOSPHATE PYROPHOSPHORYLASE"/>
    <property type="match status" value="1"/>
</dbReference>
<feature type="domain" description="Thiamine phosphate synthase/TenI" evidence="12">
    <location>
        <begin position="5"/>
        <end position="187"/>
    </location>
</feature>
<evidence type="ECO:0000256" key="9">
    <source>
        <dbReference type="HAMAP-Rule" id="MF_00097"/>
    </source>
</evidence>
<dbReference type="Proteomes" id="UP001205603">
    <property type="component" value="Unassembled WGS sequence"/>
</dbReference>
<comment type="catalytic activity">
    <reaction evidence="8 9 10">
        <text>2-[(2R,5Z)-2-carboxy-4-methylthiazol-5(2H)-ylidene]ethyl phosphate + 4-amino-2-methyl-5-(diphosphooxymethyl)pyrimidine + 2 H(+) = thiamine phosphate + CO2 + diphosphate</text>
        <dbReference type="Rhea" id="RHEA:47844"/>
        <dbReference type="ChEBI" id="CHEBI:15378"/>
        <dbReference type="ChEBI" id="CHEBI:16526"/>
        <dbReference type="ChEBI" id="CHEBI:33019"/>
        <dbReference type="ChEBI" id="CHEBI:37575"/>
        <dbReference type="ChEBI" id="CHEBI:57841"/>
        <dbReference type="ChEBI" id="CHEBI:62899"/>
        <dbReference type="EC" id="2.5.1.3"/>
    </reaction>
</comment>
<evidence type="ECO:0000256" key="4">
    <source>
        <dbReference type="ARBA" id="ARBA00022842"/>
    </source>
</evidence>
<dbReference type="GO" id="GO:0004789">
    <property type="term" value="F:thiamine-phosphate diphosphorylase activity"/>
    <property type="evidence" value="ECO:0007669"/>
    <property type="project" value="UniProtKB-EC"/>
</dbReference>
<dbReference type="InterPro" id="IPR022998">
    <property type="entry name" value="ThiamineP_synth_TenI"/>
</dbReference>
<comment type="pathway">
    <text evidence="1 9 11">Cofactor biosynthesis; thiamine diphosphate biosynthesis; thiamine phosphate from 4-amino-2-methyl-5-diphosphomethylpyrimidine and 4-methyl-5-(2-phosphoethyl)-thiazole: step 1/1.</text>
</comment>
<evidence type="ECO:0000259" key="12">
    <source>
        <dbReference type="Pfam" id="PF02581"/>
    </source>
</evidence>
<feature type="binding site" evidence="9">
    <location>
        <position position="84"/>
    </location>
    <ligand>
        <name>Mg(2+)</name>
        <dbReference type="ChEBI" id="CHEBI:18420"/>
    </ligand>
</feature>
<keyword evidence="2 9" id="KW-0808">Transferase</keyword>
<comment type="cofactor">
    <cofactor evidence="9">
        <name>Mg(2+)</name>
        <dbReference type="ChEBI" id="CHEBI:18420"/>
    </cofactor>
    <text evidence="9">Binds 1 Mg(2+) ion per subunit.</text>
</comment>
<feature type="binding site" evidence="9">
    <location>
        <position position="165"/>
    </location>
    <ligand>
        <name>2-[(2R,5Z)-2-carboxy-4-methylthiazol-5(2H)-ylidene]ethyl phosphate</name>
        <dbReference type="ChEBI" id="CHEBI:62899"/>
    </ligand>
</feature>
<dbReference type="RefSeq" id="WP_255027303.1">
    <property type="nucleotide sequence ID" value="NZ_JANDHW010000006.1"/>
</dbReference>
<evidence type="ECO:0000256" key="10">
    <source>
        <dbReference type="RuleBase" id="RU003826"/>
    </source>
</evidence>
<dbReference type="CDD" id="cd00564">
    <property type="entry name" value="TMP_TenI"/>
    <property type="match status" value="1"/>
</dbReference>
<evidence type="ECO:0000256" key="5">
    <source>
        <dbReference type="ARBA" id="ARBA00022977"/>
    </source>
</evidence>
<dbReference type="HAMAP" id="MF_00097">
    <property type="entry name" value="TMP_synthase"/>
    <property type="match status" value="1"/>
</dbReference>